<organism evidence="2 3">
    <name type="scientific">Cryomyces antarcticus</name>
    <dbReference type="NCBI Taxonomy" id="329879"/>
    <lineage>
        <taxon>Eukaryota</taxon>
        <taxon>Fungi</taxon>
        <taxon>Dikarya</taxon>
        <taxon>Ascomycota</taxon>
        <taxon>Pezizomycotina</taxon>
        <taxon>Dothideomycetes</taxon>
        <taxon>Dothideomycetes incertae sedis</taxon>
        <taxon>Cryomyces</taxon>
    </lineage>
</organism>
<gene>
    <name evidence="2" type="ORF">LTR16_012640</name>
</gene>
<feature type="compositionally biased region" description="Low complexity" evidence="1">
    <location>
        <begin position="39"/>
        <end position="49"/>
    </location>
</feature>
<dbReference type="EMBL" id="JAVRRA010004900">
    <property type="protein sequence ID" value="KAK5275215.1"/>
    <property type="molecule type" value="Genomic_DNA"/>
</dbReference>
<evidence type="ECO:0000313" key="3">
    <source>
        <dbReference type="Proteomes" id="UP001357485"/>
    </source>
</evidence>
<feature type="non-terminal residue" evidence="2">
    <location>
        <position position="100"/>
    </location>
</feature>
<comment type="caution">
    <text evidence="2">The sequence shown here is derived from an EMBL/GenBank/DDBJ whole genome shotgun (WGS) entry which is preliminary data.</text>
</comment>
<accession>A0ABR0M0E1</accession>
<protein>
    <submittedName>
        <fullName evidence="2">Uncharacterized protein</fullName>
    </submittedName>
</protein>
<sequence>MAQASENIKALLEGAFDDEDDRPRTRLRKRNAKKEQDAAKGLAEKLAALDMKNEENREVEDEEEEDDDGTVEGMSVQLLPHQVEGVAWMIDKEVGERKKN</sequence>
<name>A0ABR0M0E1_9PEZI</name>
<feature type="region of interest" description="Disordered" evidence="1">
    <location>
        <begin position="1"/>
        <end position="71"/>
    </location>
</feature>
<proteinExistence type="predicted"/>
<keyword evidence="3" id="KW-1185">Reference proteome</keyword>
<evidence type="ECO:0000313" key="2">
    <source>
        <dbReference type="EMBL" id="KAK5275215.1"/>
    </source>
</evidence>
<feature type="compositionally biased region" description="Acidic residues" evidence="1">
    <location>
        <begin position="57"/>
        <end position="70"/>
    </location>
</feature>
<evidence type="ECO:0000256" key="1">
    <source>
        <dbReference type="SAM" id="MobiDB-lite"/>
    </source>
</evidence>
<reference evidence="2 3" key="1">
    <citation type="submission" date="2023-08" db="EMBL/GenBank/DDBJ databases">
        <title>Black Yeasts Isolated from many extreme environments.</title>
        <authorList>
            <person name="Coleine C."/>
            <person name="Stajich J.E."/>
            <person name="Selbmann L."/>
        </authorList>
    </citation>
    <scope>NUCLEOTIDE SEQUENCE [LARGE SCALE GENOMIC DNA]</scope>
    <source>
        <strain evidence="2 3">CCFEE 536</strain>
    </source>
</reference>
<dbReference type="Proteomes" id="UP001357485">
    <property type="component" value="Unassembled WGS sequence"/>
</dbReference>